<feature type="transmembrane region" description="Helical" evidence="1">
    <location>
        <begin position="50"/>
        <end position="72"/>
    </location>
</feature>
<keyword evidence="1" id="KW-0472">Membrane</keyword>
<name>A0A6P0UW66_9FLAO</name>
<accession>A0A6P0UW66</accession>
<comment type="caution">
    <text evidence="2">The sequence shown here is derived from an EMBL/GenBank/DDBJ whole genome shotgun (WGS) entry which is preliminary data.</text>
</comment>
<proteinExistence type="predicted"/>
<evidence type="ECO:0000256" key="1">
    <source>
        <dbReference type="SAM" id="Phobius"/>
    </source>
</evidence>
<keyword evidence="1" id="KW-1133">Transmembrane helix</keyword>
<dbReference type="Gene3D" id="3.30.1380.10">
    <property type="match status" value="1"/>
</dbReference>
<reference evidence="2 3" key="1">
    <citation type="submission" date="2020-01" db="EMBL/GenBank/DDBJ databases">
        <title>Leptobacterium flavescens.</title>
        <authorList>
            <person name="Wang G."/>
        </authorList>
    </citation>
    <scope>NUCLEOTIDE SEQUENCE [LARGE SCALE GENOMIC DNA]</scope>
    <source>
        <strain evidence="2 3">KCTC 22160</strain>
    </source>
</reference>
<keyword evidence="3" id="KW-1185">Reference proteome</keyword>
<dbReference type="AlphaFoldDB" id="A0A6P0UW66"/>
<feature type="transmembrane region" description="Helical" evidence="1">
    <location>
        <begin position="12"/>
        <end position="38"/>
    </location>
</feature>
<keyword evidence="1" id="KW-0812">Transmembrane</keyword>
<sequence length="271" mass="31379">MFKNTSVLKYILLILIIIILTIFTQIGGIVYLISILIIKRKKAKYKLKRIGLFLILYTITTFLIVPNLAPLFGRKRIAESDKIAANNMFTILMNRNYVKPEMNVTLAKIAKGLDKKHKGIKLVYLDAGFPFINGFPLFPHLSHNDGKKIDISFIYQTKKGDLTNKKTSISGYGVYTGPKEGEYDQITECERKGNWQYSFTRYLSFGRINKEVSFSERGTRDLILEITRQPKVKKLFLEPHLKSRLNLKDLKIRYHGCQAVRHDDHIHLELK</sequence>
<dbReference type="Proteomes" id="UP000468581">
    <property type="component" value="Unassembled WGS sequence"/>
</dbReference>
<gene>
    <name evidence="2" type="ORF">GWK08_14565</name>
</gene>
<organism evidence="2 3">
    <name type="scientific">Leptobacterium flavescens</name>
    <dbReference type="NCBI Taxonomy" id="472055"/>
    <lineage>
        <taxon>Bacteria</taxon>
        <taxon>Pseudomonadati</taxon>
        <taxon>Bacteroidota</taxon>
        <taxon>Flavobacteriia</taxon>
        <taxon>Flavobacteriales</taxon>
        <taxon>Flavobacteriaceae</taxon>
        <taxon>Leptobacterium</taxon>
    </lineage>
</organism>
<evidence type="ECO:0000313" key="2">
    <source>
        <dbReference type="EMBL" id="NER14676.1"/>
    </source>
</evidence>
<protein>
    <submittedName>
        <fullName evidence="2">Uncharacterized protein</fullName>
    </submittedName>
</protein>
<dbReference type="InterPro" id="IPR009045">
    <property type="entry name" value="Zn_M74/Hedgehog-like"/>
</dbReference>
<evidence type="ECO:0000313" key="3">
    <source>
        <dbReference type="Proteomes" id="UP000468581"/>
    </source>
</evidence>
<dbReference type="EMBL" id="JAABOO010000003">
    <property type="protein sequence ID" value="NER14676.1"/>
    <property type="molecule type" value="Genomic_DNA"/>
</dbReference>